<feature type="transmembrane region" description="Helical" evidence="1">
    <location>
        <begin position="166"/>
        <end position="189"/>
    </location>
</feature>
<dbReference type="EMBL" id="VDMD01000001">
    <property type="protein sequence ID" value="TRM69057.1"/>
    <property type="molecule type" value="Genomic_DNA"/>
</dbReference>
<keyword evidence="3" id="KW-1185">Reference proteome</keyword>
<sequence length="193" mass="21576">MTTTEVYSQGYRPLHPSDVHDLQIMIIRVGVELLLYGVQTALSVAALSVLMHRKDRTRLTVVVVAGLFLSSTISVAVDSTFLLIRFAASYRHTTRDYSETLDHLNMALSVAFRSNYFISDVVVVSRAWIMWSNSPTAKATLIVCICGSAVGVFVECVWTLKLDFDMFGYFAFPIHRLMMIVPLLFTNVVSTAL</sequence>
<gene>
    <name evidence="2" type="ORF">BD626DRAFT_4639</name>
</gene>
<keyword evidence="1" id="KW-0812">Transmembrane</keyword>
<evidence type="ECO:0000313" key="3">
    <source>
        <dbReference type="Proteomes" id="UP000320762"/>
    </source>
</evidence>
<evidence type="ECO:0000313" key="2">
    <source>
        <dbReference type="EMBL" id="TRM69057.1"/>
    </source>
</evidence>
<comment type="caution">
    <text evidence="2">The sequence shown here is derived from an EMBL/GenBank/DDBJ whole genome shotgun (WGS) entry which is preliminary data.</text>
</comment>
<keyword evidence="1" id="KW-0472">Membrane</keyword>
<feature type="transmembrane region" description="Helical" evidence="1">
    <location>
        <begin position="59"/>
        <end position="84"/>
    </location>
</feature>
<dbReference type="OrthoDB" id="3174319at2759"/>
<feature type="transmembrane region" description="Helical" evidence="1">
    <location>
        <begin position="33"/>
        <end position="52"/>
    </location>
</feature>
<dbReference type="AlphaFoldDB" id="A0A550CW90"/>
<name>A0A550CW90_9AGAR</name>
<protein>
    <submittedName>
        <fullName evidence="2">Uncharacterized protein</fullName>
    </submittedName>
</protein>
<proteinExistence type="predicted"/>
<feature type="transmembrane region" description="Helical" evidence="1">
    <location>
        <begin position="141"/>
        <end position="160"/>
    </location>
</feature>
<keyword evidence="1" id="KW-1133">Transmembrane helix</keyword>
<evidence type="ECO:0000256" key="1">
    <source>
        <dbReference type="SAM" id="Phobius"/>
    </source>
</evidence>
<accession>A0A550CW90</accession>
<organism evidence="2 3">
    <name type="scientific">Schizophyllum amplum</name>
    <dbReference type="NCBI Taxonomy" id="97359"/>
    <lineage>
        <taxon>Eukaryota</taxon>
        <taxon>Fungi</taxon>
        <taxon>Dikarya</taxon>
        <taxon>Basidiomycota</taxon>
        <taxon>Agaricomycotina</taxon>
        <taxon>Agaricomycetes</taxon>
        <taxon>Agaricomycetidae</taxon>
        <taxon>Agaricales</taxon>
        <taxon>Schizophyllaceae</taxon>
        <taxon>Schizophyllum</taxon>
    </lineage>
</organism>
<reference evidence="2 3" key="1">
    <citation type="journal article" date="2019" name="New Phytol.">
        <title>Comparative genomics reveals unique wood-decay strategies and fruiting body development in the Schizophyllaceae.</title>
        <authorList>
            <person name="Almasi E."/>
            <person name="Sahu N."/>
            <person name="Krizsan K."/>
            <person name="Balint B."/>
            <person name="Kovacs G.M."/>
            <person name="Kiss B."/>
            <person name="Cseklye J."/>
            <person name="Drula E."/>
            <person name="Henrissat B."/>
            <person name="Nagy I."/>
            <person name="Chovatia M."/>
            <person name="Adam C."/>
            <person name="LaButti K."/>
            <person name="Lipzen A."/>
            <person name="Riley R."/>
            <person name="Grigoriev I.V."/>
            <person name="Nagy L.G."/>
        </authorList>
    </citation>
    <scope>NUCLEOTIDE SEQUENCE [LARGE SCALE GENOMIC DNA]</scope>
    <source>
        <strain evidence="2 3">NL-1724</strain>
    </source>
</reference>
<dbReference type="Proteomes" id="UP000320762">
    <property type="component" value="Unassembled WGS sequence"/>
</dbReference>